<sequence length="166" mass="17385">MSKSTADIDKAATTVSVTTAEESATSTLGNTATETSLATDTPIPTASPHTVVTDQKSSPKDEDQTTLVSASASDASVTGDADVTDVTASETVEENTSDVTAADKTDEPETTATFDNTTTVTIDSIENVEVIDLKAEFLKGKKVLVSWRLSTQTRPSSLIGFTVLYK</sequence>
<name>A0AAE0XXW3_9GAST</name>
<comment type="caution">
    <text evidence="2">The sequence shown here is derived from an EMBL/GenBank/DDBJ whole genome shotgun (WGS) entry which is preliminary data.</text>
</comment>
<gene>
    <name evidence="2" type="ORF">RRG08_060537</name>
</gene>
<dbReference type="AlphaFoldDB" id="A0AAE0XXW3"/>
<dbReference type="Proteomes" id="UP001283361">
    <property type="component" value="Unassembled WGS sequence"/>
</dbReference>
<protein>
    <submittedName>
        <fullName evidence="2">Uncharacterized protein</fullName>
    </submittedName>
</protein>
<feature type="region of interest" description="Disordered" evidence="1">
    <location>
        <begin position="1"/>
        <end position="111"/>
    </location>
</feature>
<evidence type="ECO:0000313" key="2">
    <source>
        <dbReference type="EMBL" id="KAK3722109.1"/>
    </source>
</evidence>
<evidence type="ECO:0000313" key="3">
    <source>
        <dbReference type="Proteomes" id="UP001283361"/>
    </source>
</evidence>
<reference evidence="2" key="1">
    <citation type="journal article" date="2023" name="G3 (Bethesda)">
        <title>A reference genome for the long-term kleptoplast-retaining sea slug Elysia crispata morphotype clarki.</title>
        <authorList>
            <person name="Eastman K.E."/>
            <person name="Pendleton A.L."/>
            <person name="Shaikh M.A."/>
            <person name="Suttiyut T."/>
            <person name="Ogas R."/>
            <person name="Tomko P."/>
            <person name="Gavelis G."/>
            <person name="Widhalm J.R."/>
            <person name="Wisecaver J.H."/>
        </authorList>
    </citation>
    <scope>NUCLEOTIDE SEQUENCE</scope>
    <source>
        <strain evidence="2">ECLA1</strain>
    </source>
</reference>
<accession>A0AAE0XXW3</accession>
<feature type="compositionally biased region" description="Polar residues" evidence="1">
    <location>
        <begin position="65"/>
        <end position="76"/>
    </location>
</feature>
<organism evidence="2 3">
    <name type="scientific">Elysia crispata</name>
    <name type="common">lettuce slug</name>
    <dbReference type="NCBI Taxonomy" id="231223"/>
    <lineage>
        <taxon>Eukaryota</taxon>
        <taxon>Metazoa</taxon>
        <taxon>Spiralia</taxon>
        <taxon>Lophotrochozoa</taxon>
        <taxon>Mollusca</taxon>
        <taxon>Gastropoda</taxon>
        <taxon>Heterobranchia</taxon>
        <taxon>Euthyneura</taxon>
        <taxon>Panpulmonata</taxon>
        <taxon>Sacoglossa</taxon>
        <taxon>Placobranchoidea</taxon>
        <taxon>Plakobranchidae</taxon>
        <taxon>Elysia</taxon>
    </lineage>
</organism>
<feature type="compositionally biased region" description="Polar residues" evidence="1">
    <location>
        <begin position="28"/>
        <end position="56"/>
    </location>
</feature>
<proteinExistence type="predicted"/>
<dbReference type="EMBL" id="JAWDGP010007379">
    <property type="protein sequence ID" value="KAK3722109.1"/>
    <property type="molecule type" value="Genomic_DNA"/>
</dbReference>
<feature type="compositionally biased region" description="Basic and acidic residues" evidence="1">
    <location>
        <begin position="1"/>
        <end position="10"/>
    </location>
</feature>
<feature type="compositionally biased region" description="Low complexity" evidence="1">
    <location>
        <begin position="11"/>
        <end position="27"/>
    </location>
</feature>
<keyword evidence="3" id="KW-1185">Reference proteome</keyword>
<evidence type="ECO:0000256" key="1">
    <source>
        <dbReference type="SAM" id="MobiDB-lite"/>
    </source>
</evidence>
<feature type="non-terminal residue" evidence="2">
    <location>
        <position position="1"/>
    </location>
</feature>